<evidence type="ECO:0000256" key="1">
    <source>
        <dbReference type="SAM" id="MobiDB-lite"/>
    </source>
</evidence>
<feature type="compositionally biased region" description="Basic and acidic residues" evidence="1">
    <location>
        <begin position="529"/>
        <end position="542"/>
    </location>
</feature>
<dbReference type="Gene3D" id="2.30.29.30">
    <property type="entry name" value="Pleckstrin-homology domain (PH domain)/Phosphotyrosine-binding domain (PTB)"/>
    <property type="match status" value="1"/>
</dbReference>
<sequence>MQAENPQSAPPSRYRTIRRKLVHRSGNSQPPPPPPPPPPPALQRQQQSRHQSPPKPVAAPLINSIESPRPVVEQPLARNPSKFRKILRLNTKDVPPTPVPPIPSTATTTPHGGKLMKPSHPNQKTASKLGRRRGKPAGAMGESSTEEEAGGAARRGENLVQNYDRKVPVNSSGGTEPVGILDSTDVESFLSHVRPGKQRIVVESWPIFGLQRQVRYFEKLSDVHNTWEIETKCHFRIEKNAWGQTSERLENYAAEEPSSGVARFHYYVQADRKWSKRWIRLDGGAIKISKKDKPSEKDFTQTINLDSFDIYSFANAFSPESKLKCPTKYCFALKSQHKMSLFGKDSVYCHYFSAESASQLSQWFAMIRDSKARLIAEKFSIAPWTAEPEVKEELSITHQSTSSGSLGGRRKPGPLISLEELAQPPSDVQKPKSLYSAKSTRKPSRKERSASGRSPQVCGSVSDGEAVFSPGGLLGSDYEDKKRVAQLNYKEELAKPHNEFSGLLTPQSPKARNFTPRDPTHPLVSLDTSPKETKSLRRRETVASRPSTSHKQGGTLLNFDEGEPVPSLPHRHRSRGHTISEKNAREGGGLVSFAKSSLETPPLPDAPPPFAQLKRPQTAKGRTRHGEASGDEDQTPFTGTGLLAGGYQSAGAVMAGHGVATYKDAIGKNGKITPLLNPCNKSVFVPGSLLEKREKEMGPARPIIDRDYHSSDSDS</sequence>
<proteinExistence type="predicted"/>
<feature type="region of interest" description="Disordered" evidence="1">
    <location>
        <begin position="694"/>
        <end position="715"/>
    </location>
</feature>
<dbReference type="AlphaFoldDB" id="A0A292PNW5"/>
<evidence type="ECO:0000259" key="2">
    <source>
        <dbReference type="PROSITE" id="PS50003"/>
    </source>
</evidence>
<dbReference type="InterPro" id="IPR011993">
    <property type="entry name" value="PH-like_dom_sf"/>
</dbReference>
<organism evidence="3 4">
    <name type="scientific">Tuber aestivum</name>
    <name type="common">summer truffle</name>
    <dbReference type="NCBI Taxonomy" id="59557"/>
    <lineage>
        <taxon>Eukaryota</taxon>
        <taxon>Fungi</taxon>
        <taxon>Dikarya</taxon>
        <taxon>Ascomycota</taxon>
        <taxon>Pezizomycotina</taxon>
        <taxon>Pezizomycetes</taxon>
        <taxon>Pezizales</taxon>
        <taxon>Tuberaceae</taxon>
        <taxon>Tuber</taxon>
    </lineage>
</organism>
<dbReference type="PANTHER" id="PTHR38700:SF1">
    <property type="entry name" value="PH DOMAIN-CONTAINING PROTEIN"/>
    <property type="match status" value="1"/>
</dbReference>
<dbReference type="SMART" id="SM00233">
    <property type="entry name" value="PH"/>
    <property type="match status" value="1"/>
</dbReference>
<accession>A0A292PNW5</accession>
<feature type="region of interest" description="Disordered" evidence="1">
    <location>
        <begin position="392"/>
        <end position="464"/>
    </location>
</feature>
<feature type="domain" description="PH" evidence="2">
    <location>
        <begin position="260"/>
        <end position="372"/>
    </location>
</feature>
<gene>
    <name evidence="3" type="ORF">GSTUAT00007471001</name>
</gene>
<dbReference type="Pfam" id="PF00169">
    <property type="entry name" value="PH"/>
    <property type="match status" value="1"/>
</dbReference>
<dbReference type="EMBL" id="LN891131">
    <property type="protein sequence ID" value="CUS08461.1"/>
    <property type="molecule type" value="Genomic_DNA"/>
</dbReference>
<feature type="region of interest" description="Disordered" evidence="1">
    <location>
        <begin position="1"/>
        <end position="161"/>
    </location>
</feature>
<feature type="compositionally biased region" description="Pro residues" evidence="1">
    <location>
        <begin position="29"/>
        <end position="41"/>
    </location>
</feature>
<dbReference type="PANTHER" id="PTHR38700">
    <property type="entry name" value="YALI0E22418P"/>
    <property type="match status" value="1"/>
</dbReference>
<name>A0A292PNW5_9PEZI</name>
<evidence type="ECO:0000313" key="4">
    <source>
        <dbReference type="Proteomes" id="UP001412239"/>
    </source>
</evidence>
<feature type="compositionally biased region" description="Pro residues" evidence="1">
    <location>
        <begin position="601"/>
        <end position="610"/>
    </location>
</feature>
<dbReference type="Proteomes" id="UP001412239">
    <property type="component" value="Unassembled WGS sequence"/>
</dbReference>
<feature type="region of interest" description="Disordered" evidence="1">
    <location>
        <begin position="489"/>
        <end position="637"/>
    </location>
</feature>
<dbReference type="CDD" id="cd00821">
    <property type="entry name" value="PH"/>
    <property type="match status" value="1"/>
</dbReference>
<reference evidence="3" key="1">
    <citation type="submission" date="2015-10" db="EMBL/GenBank/DDBJ databases">
        <authorList>
            <person name="Regsiter A."/>
            <person name="william w."/>
        </authorList>
    </citation>
    <scope>NUCLEOTIDE SEQUENCE</scope>
    <source>
        <strain evidence="3">Montdore</strain>
    </source>
</reference>
<evidence type="ECO:0000313" key="3">
    <source>
        <dbReference type="EMBL" id="CUS08461.1"/>
    </source>
</evidence>
<dbReference type="InterPro" id="IPR001849">
    <property type="entry name" value="PH_domain"/>
</dbReference>
<protein>
    <recommendedName>
        <fullName evidence="2">PH domain-containing protein</fullName>
    </recommendedName>
</protein>
<keyword evidence="4" id="KW-1185">Reference proteome</keyword>
<dbReference type="SUPFAM" id="SSF50729">
    <property type="entry name" value="PH domain-like"/>
    <property type="match status" value="1"/>
</dbReference>
<dbReference type="PROSITE" id="PS50003">
    <property type="entry name" value="PH_DOMAIN"/>
    <property type="match status" value="1"/>
</dbReference>
<feature type="compositionally biased region" description="Basic and acidic residues" evidence="1">
    <location>
        <begin position="489"/>
        <end position="498"/>
    </location>
</feature>